<dbReference type="InterPro" id="IPR019060">
    <property type="entry name" value="DUF2382"/>
</dbReference>
<evidence type="ECO:0000313" key="5">
    <source>
        <dbReference type="Proteomes" id="UP000199544"/>
    </source>
</evidence>
<dbReference type="STRING" id="459525.SAMN04488137_0516"/>
<sequence>MSKQVIGVYDSEEAVVTAVQQLQNKGYDTDDISVVTNHERNHDAIEMRTGAEVDNLAELNKQEETLFDKIKNAFTDDEPRRDNTNLGERLEDLGLPRSTASSYATDVEAGKILLVVDSDGEINDLNSDDPLNDAATGATTTGYGTSTATAGDFRDDLTDRPNDLGRDDYGNNLDVDRERPIDSRDNVNTDFDSSRDDELLRGNRTETNVGTGLDLDNDDTLGTRNDVDEERRMKLREEQLEINKKRETTGEVNVNKNVIEEHQSVDVPVEHEEVYVERRPVNDTDAVDAGPIGDNEEIRVPVTEERLEVNKKPVVTEEIVVGKKKVTENERVDETTRREEADIDDDGALRSRNDVAKAGGLATDDELSENERSLRADSDLADRDARLGADHDLTGDTTSRSGDGLTDVDDELRDRTRRTKRNSDDDGLF</sequence>
<proteinExistence type="predicted"/>
<feature type="region of interest" description="Disordered" evidence="1">
    <location>
        <begin position="125"/>
        <end position="197"/>
    </location>
</feature>
<dbReference type="AlphaFoldDB" id="A0A1G9TVZ1"/>
<evidence type="ECO:0000259" key="3">
    <source>
        <dbReference type="Pfam" id="PF11181"/>
    </source>
</evidence>
<feature type="domain" description="DUF2382" evidence="2">
    <location>
        <begin position="233"/>
        <end position="343"/>
    </location>
</feature>
<feature type="compositionally biased region" description="Basic and acidic residues" evidence="1">
    <location>
        <begin position="369"/>
        <end position="394"/>
    </location>
</feature>
<feature type="compositionally biased region" description="Low complexity" evidence="1">
    <location>
        <begin position="208"/>
        <end position="224"/>
    </location>
</feature>
<feature type="compositionally biased region" description="Low complexity" evidence="1">
    <location>
        <begin position="134"/>
        <end position="151"/>
    </location>
</feature>
<dbReference type="InterPro" id="IPR052967">
    <property type="entry name" value="Stress_Response_Assoc"/>
</dbReference>
<dbReference type="RefSeq" id="WP_090232317.1">
    <property type="nucleotide sequence ID" value="NZ_FNHW01000001.1"/>
</dbReference>
<feature type="compositionally biased region" description="Basic and acidic residues" evidence="1">
    <location>
        <begin position="152"/>
        <end position="197"/>
    </location>
</feature>
<dbReference type="EMBL" id="FNHW01000001">
    <property type="protein sequence ID" value="SDM51435.1"/>
    <property type="molecule type" value="Genomic_DNA"/>
</dbReference>
<accession>A0A1G9TVZ1</accession>
<keyword evidence="5" id="KW-1185">Reference proteome</keyword>
<name>A0A1G9TVZ1_9BACL</name>
<feature type="region of interest" description="Disordered" evidence="1">
    <location>
        <begin position="205"/>
        <end position="224"/>
    </location>
</feature>
<evidence type="ECO:0000313" key="4">
    <source>
        <dbReference type="EMBL" id="SDM51435.1"/>
    </source>
</evidence>
<dbReference type="PANTHER" id="PTHR38463">
    <property type="entry name" value="STRESS RESPONSE PROTEIN YSNF"/>
    <property type="match status" value="1"/>
</dbReference>
<feature type="compositionally biased region" description="Basic and acidic residues" evidence="1">
    <location>
        <begin position="325"/>
        <end position="340"/>
    </location>
</feature>
<organism evidence="4 5">
    <name type="scientific">Fictibacillus solisalsi</name>
    <dbReference type="NCBI Taxonomy" id="459525"/>
    <lineage>
        <taxon>Bacteria</taxon>
        <taxon>Bacillati</taxon>
        <taxon>Bacillota</taxon>
        <taxon>Bacilli</taxon>
        <taxon>Bacillales</taxon>
        <taxon>Fictibacillaceae</taxon>
        <taxon>Fictibacillus</taxon>
    </lineage>
</organism>
<evidence type="ECO:0000259" key="2">
    <source>
        <dbReference type="Pfam" id="PF09557"/>
    </source>
</evidence>
<evidence type="ECO:0000256" key="1">
    <source>
        <dbReference type="SAM" id="MobiDB-lite"/>
    </source>
</evidence>
<dbReference type="Pfam" id="PF09557">
    <property type="entry name" value="DUF2382"/>
    <property type="match status" value="1"/>
</dbReference>
<dbReference type="PANTHER" id="PTHR38463:SF1">
    <property type="entry name" value="STRESS RESPONSE PROTEIN YSNF"/>
    <property type="match status" value="1"/>
</dbReference>
<dbReference type="OrthoDB" id="2678178at2"/>
<feature type="domain" description="General stress protein 17M-like" evidence="3">
    <location>
        <begin position="4"/>
        <end position="110"/>
    </location>
</feature>
<gene>
    <name evidence="4" type="ORF">SAMN04488137_0516</name>
</gene>
<dbReference type="Pfam" id="PF11181">
    <property type="entry name" value="YflT"/>
    <property type="match status" value="1"/>
</dbReference>
<protein>
    <submittedName>
        <fullName evidence="4">Conserved domain-containing protein</fullName>
    </submittedName>
</protein>
<dbReference type="NCBIfam" id="TIGR02271">
    <property type="entry name" value="YsnF/AvaK domain"/>
    <property type="match status" value="1"/>
</dbReference>
<reference evidence="5" key="1">
    <citation type="submission" date="2016-10" db="EMBL/GenBank/DDBJ databases">
        <authorList>
            <person name="Varghese N."/>
            <person name="Submissions S."/>
        </authorList>
    </citation>
    <scope>NUCLEOTIDE SEQUENCE [LARGE SCALE GENOMIC DNA]</scope>
    <source>
        <strain evidence="5">CGMCC 1.6854</strain>
    </source>
</reference>
<dbReference type="Proteomes" id="UP000199544">
    <property type="component" value="Unassembled WGS sequence"/>
</dbReference>
<dbReference type="InterPro" id="IPR025889">
    <property type="entry name" value="GSP17M-like_dom"/>
</dbReference>
<feature type="region of interest" description="Disordered" evidence="1">
    <location>
        <begin position="320"/>
        <end position="429"/>
    </location>
</feature>